<dbReference type="InterPro" id="IPR050249">
    <property type="entry name" value="Pseudomonas-type_ThrB"/>
</dbReference>
<dbReference type="EMBL" id="PDDY01000001">
    <property type="protein sequence ID" value="PEH42566.1"/>
    <property type="molecule type" value="Genomic_DNA"/>
</dbReference>
<evidence type="ECO:0000256" key="1">
    <source>
        <dbReference type="ARBA" id="ARBA00038240"/>
    </source>
</evidence>
<protein>
    <submittedName>
        <fullName evidence="4">Aminoglycoside phosphotransferase</fullName>
    </submittedName>
</protein>
<reference evidence="5" key="1">
    <citation type="submission" date="2017-09" db="EMBL/GenBank/DDBJ databases">
        <title>FDA dAtabase for Regulatory Grade micrObial Sequences (FDA-ARGOS): Supporting development and validation of Infectious Disease Dx tests.</title>
        <authorList>
            <person name="Minogue T."/>
            <person name="Wolcott M."/>
            <person name="Wasieloski L."/>
            <person name="Aguilar W."/>
            <person name="Moore D."/>
            <person name="Tallon L."/>
            <person name="Sadzewicz L."/>
            <person name="Ott S."/>
            <person name="Zhao X."/>
            <person name="Nagaraj S."/>
            <person name="Vavikolanu K."/>
            <person name="Aluvathingal J."/>
            <person name="Nadendla S."/>
            <person name="Sichtig H."/>
        </authorList>
    </citation>
    <scope>NUCLEOTIDE SEQUENCE [LARGE SCALE GENOMIC DNA]</scope>
    <source>
        <strain evidence="5">FDAARGOS_390</strain>
    </source>
</reference>
<keyword evidence="4" id="KW-0808">Transferase</keyword>
<dbReference type="PANTHER" id="PTHR21064:SF6">
    <property type="entry name" value="AMINOGLYCOSIDE PHOSPHOTRANSFERASE DOMAIN-CONTAINING PROTEIN"/>
    <property type="match status" value="1"/>
</dbReference>
<dbReference type="RefSeq" id="WP_098152370.1">
    <property type="nucleotide sequence ID" value="NZ_CP065596.1"/>
</dbReference>
<dbReference type="AlphaFoldDB" id="A0A2A7SGA2"/>
<dbReference type="GO" id="GO:0009088">
    <property type="term" value="P:threonine biosynthetic process"/>
    <property type="evidence" value="ECO:0007669"/>
    <property type="project" value="TreeGrafter"/>
</dbReference>
<dbReference type="Pfam" id="PF01636">
    <property type="entry name" value="APH"/>
    <property type="match status" value="1"/>
</dbReference>
<evidence type="ECO:0000313" key="5">
    <source>
        <dbReference type="Proteomes" id="UP000220629"/>
    </source>
</evidence>
<feature type="domain" description="Aminoglycoside phosphotransferase" evidence="3">
    <location>
        <begin position="89"/>
        <end position="333"/>
    </location>
</feature>
<gene>
    <name evidence="4" type="ORF">CRM94_10615</name>
</gene>
<evidence type="ECO:0000256" key="2">
    <source>
        <dbReference type="SAM" id="MobiDB-lite"/>
    </source>
</evidence>
<dbReference type="GO" id="GO:0004413">
    <property type="term" value="F:homoserine kinase activity"/>
    <property type="evidence" value="ECO:0007669"/>
    <property type="project" value="TreeGrafter"/>
</dbReference>
<dbReference type="PANTHER" id="PTHR21064">
    <property type="entry name" value="AMINOGLYCOSIDE PHOSPHOTRANSFERASE DOMAIN-CONTAINING PROTEIN-RELATED"/>
    <property type="match status" value="1"/>
</dbReference>
<evidence type="ECO:0000259" key="3">
    <source>
        <dbReference type="Pfam" id="PF01636"/>
    </source>
</evidence>
<comment type="caution">
    <text evidence="4">The sequence shown here is derived from an EMBL/GenBank/DDBJ whole genome shotgun (WGS) entry which is preliminary data.</text>
</comment>
<proteinExistence type="inferred from homology"/>
<feature type="compositionally biased region" description="Pro residues" evidence="2">
    <location>
        <begin position="12"/>
        <end position="24"/>
    </location>
</feature>
<dbReference type="Gene3D" id="3.90.1200.10">
    <property type="match status" value="1"/>
</dbReference>
<organism evidence="4 5">
    <name type="scientific">Burkholderia gladioli</name>
    <name type="common">Pseudomonas marginata</name>
    <name type="synonym">Phytomonas marginata</name>
    <dbReference type="NCBI Taxonomy" id="28095"/>
    <lineage>
        <taxon>Bacteria</taxon>
        <taxon>Pseudomonadati</taxon>
        <taxon>Pseudomonadota</taxon>
        <taxon>Betaproteobacteria</taxon>
        <taxon>Burkholderiales</taxon>
        <taxon>Burkholderiaceae</taxon>
        <taxon>Burkholderia</taxon>
    </lineage>
</organism>
<dbReference type="InterPro" id="IPR002575">
    <property type="entry name" value="Aminoglycoside_PTrfase"/>
</dbReference>
<dbReference type="SUPFAM" id="SSF56112">
    <property type="entry name" value="Protein kinase-like (PK-like)"/>
    <property type="match status" value="1"/>
</dbReference>
<dbReference type="Proteomes" id="UP000220629">
    <property type="component" value="Unassembled WGS sequence"/>
</dbReference>
<evidence type="ECO:0000313" key="4">
    <source>
        <dbReference type="EMBL" id="PEH42566.1"/>
    </source>
</evidence>
<accession>A0A2A7SGA2</accession>
<comment type="similarity">
    <text evidence="1">Belongs to the pseudomonas-type ThrB family.</text>
</comment>
<name>A0A2A7SGA2_BURGA</name>
<feature type="region of interest" description="Disordered" evidence="2">
    <location>
        <begin position="1"/>
        <end position="47"/>
    </location>
</feature>
<dbReference type="InterPro" id="IPR011009">
    <property type="entry name" value="Kinase-like_dom_sf"/>
</dbReference>
<sequence length="408" mass="44111">MSADSRSRSGPPTQPGPPPAPRPGAEPDDASAPPQFTVDGESTERDWPLITRDEVAALLAGYPRLGPVARLAWHSPRPFSAAVLAGMADGGEVFVKRHHASIRDVAGLEEEHRFIAHLRGQGLPVAEVLADARGSTATRRGDWTYEVHAASPGVDVYRGVMSWKPFLHASHAAAAGRMLATLHRASAGFDAPARRPKPLLSSFRVLGEPDLGAALDAWVAAQPRLARALGGRDWHGDVLREIGPFHRELVPLLDTLAPLWTHGDWHASNLLWRGEGAEATVATVLDFGLADRTCAVLDIATAIERNLVDWLAPEATRRVEYEHLHALLDGYESALPLSDAAYRALAALLPIVHTEFALSEVEYFNGILASPAGTEAAYDTYLIGHARWFAGPQGQRLLGVLRSRRPRA</sequence>